<accession>A0A2K3P6Z9</accession>
<reference evidence="4 5" key="1">
    <citation type="journal article" date="2014" name="Am. J. Bot.">
        <title>Genome assembly and annotation for red clover (Trifolium pratense; Fabaceae).</title>
        <authorList>
            <person name="Istvanek J."/>
            <person name="Jaros M."/>
            <person name="Krenek A."/>
            <person name="Repkova J."/>
        </authorList>
    </citation>
    <scope>NUCLEOTIDE SEQUENCE [LARGE SCALE GENOMIC DNA]</scope>
    <source>
        <strain evidence="5">cv. Tatra</strain>
        <tissue evidence="4">Young leaves</tissue>
    </source>
</reference>
<feature type="compositionally biased region" description="Basic and acidic residues" evidence="2">
    <location>
        <begin position="604"/>
        <end position="618"/>
    </location>
</feature>
<protein>
    <submittedName>
        <fullName evidence="4">Serine/arginine repetitive matrix protein</fullName>
    </submittedName>
</protein>
<dbReference type="InterPro" id="IPR052225">
    <property type="entry name" value="Ser/Arg_repetitive_matrix"/>
</dbReference>
<dbReference type="GO" id="GO:0006397">
    <property type="term" value="P:mRNA processing"/>
    <property type="evidence" value="ECO:0007669"/>
    <property type="project" value="UniProtKB-KW"/>
</dbReference>
<dbReference type="GO" id="GO:0048024">
    <property type="term" value="P:regulation of mRNA splicing, via spliceosome"/>
    <property type="evidence" value="ECO:0007669"/>
    <property type="project" value="TreeGrafter"/>
</dbReference>
<gene>
    <name evidence="4" type="ORF">L195_g007661</name>
</gene>
<dbReference type="Gene3D" id="1.20.1390.10">
    <property type="entry name" value="PWI domain"/>
    <property type="match status" value="1"/>
</dbReference>
<dbReference type="STRING" id="57577.A0A2K3P6Z9"/>
<feature type="compositionally biased region" description="Basic and acidic residues" evidence="2">
    <location>
        <begin position="682"/>
        <end position="716"/>
    </location>
</feature>
<comment type="caution">
    <text evidence="4">The sequence shown here is derived from an EMBL/GenBank/DDBJ whole genome shotgun (WGS) entry which is preliminary data.</text>
</comment>
<dbReference type="PANTHER" id="PTHR23148:SF0">
    <property type="entry name" value="SERINE_ARGININE REPETITIVE MATRIX PROTEIN 1"/>
    <property type="match status" value="1"/>
</dbReference>
<evidence type="ECO:0000256" key="1">
    <source>
        <dbReference type="ARBA" id="ARBA00022664"/>
    </source>
</evidence>
<dbReference type="Proteomes" id="UP000236291">
    <property type="component" value="Unassembled WGS sequence"/>
</dbReference>
<evidence type="ECO:0000259" key="3">
    <source>
        <dbReference type="PROSITE" id="PS51025"/>
    </source>
</evidence>
<dbReference type="InterPro" id="IPR002483">
    <property type="entry name" value="PWI_dom"/>
</dbReference>
<dbReference type="GO" id="GO:0003723">
    <property type="term" value="F:RNA binding"/>
    <property type="evidence" value="ECO:0007669"/>
    <property type="project" value="TreeGrafter"/>
</dbReference>
<feature type="region of interest" description="Disordered" evidence="2">
    <location>
        <begin position="127"/>
        <end position="200"/>
    </location>
</feature>
<feature type="compositionally biased region" description="Basic and acidic residues" evidence="2">
    <location>
        <begin position="735"/>
        <end position="783"/>
    </location>
</feature>
<feature type="non-terminal residue" evidence="4">
    <location>
        <position position="1"/>
    </location>
</feature>
<evidence type="ECO:0000313" key="4">
    <source>
        <dbReference type="EMBL" id="PNY11062.1"/>
    </source>
</evidence>
<feature type="compositionally biased region" description="Basic and acidic residues" evidence="2">
    <location>
        <begin position="886"/>
        <end position="900"/>
    </location>
</feature>
<feature type="compositionally biased region" description="Basic and acidic residues" evidence="2">
    <location>
        <begin position="865"/>
        <end position="879"/>
    </location>
</feature>
<keyword evidence="1" id="KW-0507">mRNA processing</keyword>
<dbReference type="SMART" id="SM00311">
    <property type="entry name" value="PWI"/>
    <property type="match status" value="1"/>
</dbReference>
<dbReference type="AlphaFoldDB" id="A0A2K3P6Z9"/>
<feature type="compositionally biased region" description="Basic and acidic residues" evidence="2">
    <location>
        <begin position="127"/>
        <end position="166"/>
    </location>
</feature>
<evidence type="ECO:0000313" key="5">
    <source>
        <dbReference type="Proteomes" id="UP000236291"/>
    </source>
</evidence>
<dbReference type="SUPFAM" id="SSF101233">
    <property type="entry name" value="PWI domain"/>
    <property type="match status" value="1"/>
</dbReference>
<dbReference type="InterPro" id="IPR036483">
    <property type="entry name" value="PWI_dom_sf"/>
</dbReference>
<evidence type="ECO:0000256" key="2">
    <source>
        <dbReference type="SAM" id="MobiDB-lite"/>
    </source>
</evidence>
<name>A0A2K3P6Z9_TRIPR</name>
<dbReference type="PROSITE" id="PS51025">
    <property type="entry name" value="PWI"/>
    <property type="match status" value="1"/>
</dbReference>
<feature type="compositionally biased region" description="Basic and acidic residues" evidence="2">
    <location>
        <begin position="649"/>
        <end position="664"/>
    </location>
</feature>
<dbReference type="GO" id="GO:0005681">
    <property type="term" value="C:spliceosomal complex"/>
    <property type="evidence" value="ECO:0007669"/>
    <property type="project" value="TreeGrafter"/>
</dbReference>
<feature type="domain" description="PWI" evidence="3">
    <location>
        <begin position="20"/>
        <end position="118"/>
    </location>
</feature>
<feature type="compositionally biased region" description="Polar residues" evidence="2">
    <location>
        <begin position="577"/>
        <end position="602"/>
    </location>
</feature>
<organism evidence="4 5">
    <name type="scientific">Trifolium pratense</name>
    <name type="common">Red clover</name>
    <dbReference type="NCBI Taxonomy" id="57577"/>
    <lineage>
        <taxon>Eukaryota</taxon>
        <taxon>Viridiplantae</taxon>
        <taxon>Streptophyta</taxon>
        <taxon>Embryophyta</taxon>
        <taxon>Tracheophyta</taxon>
        <taxon>Spermatophyta</taxon>
        <taxon>Magnoliopsida</taxon>
        <taxon>eudicotyledons</taxon>
        <taxon>Gunneridae</taxon>
        <taxon>Pentapetalae</taxon>
        <taxon>rosids</taxon>
        <taxon>fabids</taxon>
        <taxon>Fabales</taxon>
        <taxon>Fabaceae</taxon>
        <taxon>Papilionoideae</taxon>
        <taxon>50 kb inversion clade</taxon>
        <taxon>NPAAA clade</taxon>
        <taxon>Hologalegina</taxon>
        <taxon>IRL clade</taxon>
        <taxon>Trifolieae</taxon>
        <taxon>Trifolium</taxon>
    </lineage>
</organism>
<dbReference type="Pfam" id="PF01480">
    <property type="entry name" value="PWI"/>
    <property type="match status" value="1"/>
</dbReference>
<reference evidence="4 5" key="2">
    <citation type="journal article" date="2017" name="Front. Plant Sci.">
        <title>Gene Classification and Mining of Molecular Markers Useful in Red Clover (Trifolium pratense) Breeding.</title>
        <authorList>
            <person name="Istvanek J."/>
            <person name="Dluhosova J."/>
            <person name="Dluhos P."/>
            <person name="Patkova L."/>
            <person name="Nedelnik J."/>
            <person name="Repkova J."/>
        </authorList>
    </citation>
    <scope>NUCLEOTIDE SEQUENCE [LARGE SCALE GENOMIC DNA]</scope>
    <source>
        <strain evidence="5">cv. Tatra</strain>
        <tissue evidence="4">Young leaves</tissue>
    </source>
</reference>
<feature type="compositionally biased region" description="Acidic residues" evidence="2">
    <location>
        <begin position="820"/>
        <end position="830"/>
    </location>
</feature>
<sequence length="921" mass="104968">GTSADQDTRFSNKQAKLLKSQKFAPELEHLVDTTKVNMEVMKPWITRKVTELLGFEDEVLINFIHGLLEAKIVNGKEVQIQITGFMEKNTVKFMKELWTLLLSAQKNASGVPQQFLDAKEEELLKKKAEHDRITSEIQRKKDKESKEIREERLKKLDGGLDAKDNDTASDPALKPRDSGNYIQDGKETDKRNGVKARNSPSWPHVGFLGPHIHLQFPPHLIEVYLQGQGQTVNHFRIPEVIQGVYPDLQRLEDVPFLPEGYNVLHGNSLFLLEGALHNDLLIGGLLIQGEDQDLPQTPNLLLYDVECILHFVDAEHPLLLKDVDPPLQCDDVDRPLQFDDVDHPLQYDDTDHHPLQYDDADHHPLQYDAADHLILCDDADLPLLYDAADHLLLCDDPNHLLQCTYVDHRHLLDKEGHPHPCNRDLLASGVGHLHRCAEYHQAVGVGQALQCNLPQCEGMIVELRGAGLPLPCGIDHLFLARKDLQVPPLRGLLLEMNGVLSLLYVYLHPQPGEFHQDTKEVLCSLLWEESAGDTPHVAGCKRRVQKKLSPEVYQPSSPLQSVQRDKNGKASGYKSPDSMSTPDKSPIRSISPQARSRTSIKNRSPREIPLRQTRENLTKEGSLSPPKKPTNHKPRHGIPETSEGAEEAYYSRERRDPKSNSSEKKSRHPSPVSKRIGSSAKFHHEDEFYPERAASHEDDNNKWSKKGQDIKCDKSSGKGGESPVQQKSPMNKEFVSSEKPHDSYAAEIKKSDDKDQSISKYAKSSDQHKKSEAAQDLVEKADHVNQSASCDSGSEESGKHRRDGKDRRKHKRSERKVDSSDENDSYDSELEDRKEAKRRKKEEKKKLRKEEKHRKREERRRKREERHAEKLKMKSKTDYISDDEEVERRDDEEAPYDPKKLEIELRNKALESLKAKKGMNN</sequence>
<feature type="region of interest" description="Disordered" evidence="2">
    <location>
        <begin position="548"/>
        <end position="900"/>
    </location>
</feature>
<proteinExistence type="predicted"/>
<feature type="compositionally biased region" description="Basic residues" evidence="2">
    <location>
        <begin position="799"/>
        <end position="814"/>
    </location>
</feature>
<dbReference type="PANTHER" id="PTHR23148">
    <property type="entry name" value="SERINE/ARGININE REGULATED NUCLEAR MATRIX PROTEIN"/>
    <property type="match status" value="1"/>
</dbReference>
<dbReference type="EMBL" id="ASHM01004273">
    <property type="protein sequence ID" value="PNY11062.1"/>
    <property type="molecule type" value="Genomic_DNA"/>
</dbReference>
<feature type="compositionally biased region" description="Basic residues" evidence="2">
    <location>
        <begin position="851"/>
        <end position="864"/>
    </location>
</feature>